<evidence type="ECO:0000313" key="2">
    <source>
        <dbReference type="EMBL" id="MFC5467794.1"/>
    </source>
</evidence>
<organism evidence="2 3">
    <name type="scientific">Cohnella suwonensis</name>
    <dbReference type="NCBI Taxonomy" id="696072"/>
    <lineage>
        <taxon>Bacteria</taxon>
        <taxon>Bacillati</taxon>
        <taxon>Bacillota</taxon>
        <taxon>Bacilli</taxon>
        <taxon>Bacillales</taxon>
        <taxon>Paenibacillaceae</taxon>
        <taxon>Cohnella</taxon>
    </lineage>
</organism>
<reference evidence="3" key="1">
    <citation type="journal article" date="2019" name="Int. J. Syst. Evol. Microbiol.">
        <title>The Global Catalogue of Microorganisms (GCM) 10K type strain sequencing project: providing services to taxonomists for standard genome sequencing and annotation.</title>
        <authorList>
            <consortium name="The Broad Institute Genomics Platform"/>
            <consortium name="The Broad Institute Genome Sequencing Center for Infectious Disease"/>
            <person name="Wu L."/>
            <person name="Ma J."/>
        </authorList>
    </citation>
    <scope>NUCLEOTIDE SEQUENCE [LARGE SCALE GENOMIC DNA]</scope>
    <source>
        <strain evidence="3">CCUG 57113</strain>
    </source>
</reference>
<feature type="transmembrane region" description="Helical" evidence="1">
    <location>
        <begin position="57"/>
        <end position="75"/>
    </location>
</feature>
<name>A0ABW0LPW1_9BACL</name>
<feature type="transmembrane region" description="Helical" evidence="1">
    <location>
        <begin position="81"/>
        <end position="98"/>
    </location>
</feature>
<keyword evidence="1" id="KW-0812">Transmembrane</keyword>
<gene>
    <name evidence="2" type="ORF">ACFPPD_03625</name>
</gene>
<dbReference type="RefSeq" id="WP_209743211.1">
    <property type="nucleotide sequence ID" value="NZ_JBHSMH010000005.1"/>
</dbReference>
<feature type="transmembrane region" description="Helical" evidence="1">
    <location>
        <begin position="33"/>
        <end position="50"/>
    </location>
</feature>
<feature type="transmembrane region" description="Helical" evidence="1">
    <location>
        <begin position="110"/>
        <end position="128"/>
    </location>
</feature>
<dbReference type="Proteomes" id="UP001596105">
    <property type="component" value="Unassembled WGS sequence"/>
</dbReference>
<dbReference type="EMBL" id="JBHSMH010000005">
    <property type="protein sequence ID" value="MFC5467794.1"/>
    <property type="molecule type" value="Genomic_DNA"/>
</dbReference>
<evidence type="ECO:0000313" key="3">
    <source>
        <dbReference type="Proteomes" id="UP001596105"/>
    </source>
</evidence>
<accession>A0ABW0LPW1</accession>
<keyword evidence="1" id="KW-0472">Membrane</keyword>
<protein>
    <submittedName>
        <fullName evidence="2">Uncharacterized protein</fullName>
    </submittedName>
</protein>
<comment type="caution">
    <text evidence="2">The sequence shown here is derived from an EMBL/GenBank/DDBJ whole genome shotgun (WGS) entry which is preliminary data.</text>
</comment>
<sequence length="205" mass="22581">MSPLYGSAFLWLLAAVLWWSGWREEPDGRVPRWAVGVFLAGWPFLLRMDIPTPFATINGAWAWTLSAVCVLAWKTPGARRWTALSSGVLLGAVYLLFGRLASYPGGYPRAATLWLLAAMIGWMASLFLRAASDQTLAISVAFYSSVGLMAFVKGTDVAAHPFWATEWTESWWTAVLAARLWTIGVDAAAEKAGRWIPRWGSRRGG</sequence>
<feature type="transmembrane region" description="Helical" evidence="1">
    <location>
        <begin position="134"/>
        <end position="152"/>
    </location>
</feature>
<keyword evidence="1" id="KW-1133">Transmembrane helix</keyword>
<keyword evidence="3" id="KW-1185">Reference proteome</keyword>
<evidence type="ECO:0000256" key="1">
    <source>
        <dbReference type="SAM" id="Phobius"/>
    </source>
</evidence>
<proteinExistence type="predicted"/>